<gene>
    <name evidence="2" type="primary">LOC114339720</name>
</gene>
<dbReference type="PANTHER" id="PTHR45775:SF7">
    <property type="entry name" value="RAD, GEM_KIR FAMILY MEMBER 1, ISOFORM B"/>
    <property type="match status" value="1"/>
</dbReference>
<feature type="compositionally biased region" description="Polar residues" evidence="1">
    <location>
        <begin position="204"/>
        <end position="216"/>
    </location>
</feature>
<evidence type="ECO:0000256" key="1">
    <source>
        <dbReference type="SAM" id="MobiDB-lite"/>
    </source>
</evidence>
<dbReference type="GO" id="GO:0005525">
    <property type="term" value="F:GTP binding"/>
    <property type="evidence" value="ECO:0007669"/>
    <property type="project" value="TreeGrafter"/>
</dbReference>
<feature type="region of interest" description="Disordered" evidence="1">
    <location>
        <begin position="254"/>
        <end position="277"/>
    </location>
</feature>
<dbReference type="GO" id="GO:0005246">
    <property type="term" value="F:calcium channel regulator activity"/>
    <property type="evidence" value="ECO:0007669"/>
    <property type="project" value="TreeGrafter"/>
</dbReference>
<feature type="region of interest" description="Disordered" evidence="1">
    <location>
        <begin position="196"/>
        <end position="219"/>
    </location>
</feature>
<sequence>MKEVLIDWRIFGADSLVVTEVELEVLFVRLVEMVVSENCGDVSILLEFSAVVSNERSVDRLEDIASEVCENVFSISNKRVSTLTYPIPFCRQVGVHLEQSCTSPINVTTNPLDPVHFGGSGSTRKTPQATIVVQQPSVSLDHTNVSTILLKNGSEFVSNVQDSAKGKLKREENMKQLLDVAHNLTLEEMHDFEMKYGSPHHNRSQSVKTPGRSSGRPNYLCLPQQRSRVASMPNTGVEEEYYRLRHFSITGKGVVNRGDSLKSRRSRSNNSVASSNS</sequence>
<dbReference type="InterPro" id="IPR051641">
    <property type="entry name" value="RGK_GTP-binding_reg"/>
</dbReference>
<feature type="non-terminal residue" evidence="2">
    <location>
        <position position="277"/>
    </location>
</feature>
<feature type="compositionally biased region" description="Low complexity" evidence="1">
    <location>
        <begin position="268"/>
        <end position="277"/>
    </location>
</feature>
<organism evidence="2">
    <name type="scientific">Diabrotica virgifera virgifera</name>
    <name type="common">western corn rootworm</name>
    <dbReference type="NCBI Taxonomy" id="50390"/>
    <lineage>
        <taxon>Eukaryota</taxon>
        <taxon>Metazoa</taxon>
        <taxon>Ecdysozoa</taxon>
        <taxon>Arthropoda</taxon>
        <taxon>Hexapoda</taxon>
        <taxon>Insecta</taxon>
        <taxon>Pterygota</taxon>
        <taxon>Neoptera</taxon>
        <taxon>Endopterygota</taxon>
        <taxon>Coleoptera</taxon>
        <taxon>Polyphaga</taxon>
        <taxon>Cucujiformia</taxon>
        <taxon>Chrysomeloidea</taxon>
        <taxon>Chrysomelidae</taxon>
        <taxon>Galerucinae</taxon>
        <taxon>Diabroticina</taxon>
        <taxon>Diabroticites</taxon>
        <taxon>Diabrotica</taxon>
    </lineage>
</organism>
<reference evidence="2" key="1">
    <citation type="submission" date="2025-08" db="UniProtKB">
        <authorList>
            <consortium name="RefSeq"/>
        </authorList>
    </citation>
    <scope>IDENTIFICATION</scope>
    <source>
        <tissue evidence="2">Whole insect</tissue>
    </source>
</reference>
<protein>
    <submittedName>
        <fullName evidence="2">Uncharacterized protein LOC114339720</fullName>
    </submittedName>
</protein>
<dbReference type="RefSeq" id="XP_028146198.1">
    <property type="nucleotide sequence ID" value="XM_028290397.1"/>
</dbReference>
<evidence type="ECO:0000313" key="2">
    <source>
        <dbReference type="RefSeq" id="XP_028146198.1"/>
    </source>
</evidence>
<name>A0A6P7GLU7_DIAVI</name>
<dbReference type="InParanoid" id="A0A6P7GLU7"/>
<accession>A0A6P7GLU7</accession>
<dbReference type="AlphaFoldDB" id="A0A6P7GLU7"/>
<dbReference type="PANTHER" id="PTHR45775">
    <property type="entry name" value="RAD, GEM/KIR FAMILY MEMBER 2, ISOFORM C"/>
    <property type="match status" value="1"/>
</dbReference>
<dbReference type="GO" id="GO:0005886">
    <property type="term" value="C:plasma membrane"/>
    <property type="evidence" value="ECO:0007669"/>
    <property type="project" value="TreeGrafter"/>
</dbReference>
<proteinExistence type="predicted"/>